<comment type="similarity">
    <text evidence="1">Belongs to the Gfa family.</text>
</comment>
<keyword evidence="3" id="KW-0862">Zinc</keyword>
<keyword evidence="6" id="KW-1185">Reference proteome</keyword>
<evidence type="ECO:0000313" key="5">
    <source>
        <dbReference type="EMBL" id="WEW59017.1"/>
    </source>
</evidence>
<organism evidence="5 6">
    <name type="scientific">Emydomyces testavorans</name>
    <dbReference type="NCBI Taxonomy" id="2070801"/>
    <lineage>
        <taxon>Eukaryota</taxon>
        <taxon>Fungi</taxon>
        <taxon>Dikarya</taxon>
        <taxon>Ascomycota</taxon>
        <taxon>Pezizomycotina</taxon>
        <taxon>Eurotiomycetes</taxon>
        <taxon>Eurotiomycetidae</taxon>
        <taxon>Onygenales</taxon>
        <taxon>Nannizziopsiaceae</taxon>
        <taxon>Emydomyces</taxon>
    </lineage>
</organism>
<dbReference type="GO" id="GO:0046872">
    <property type="term" value="F:metal ion binding"/>
    <property type="evidence" value="ECO:0007669"/>
    <property type="project" value="UniProtKB-KW"/>
</dbReference>
<dbReference type="SUPFAM" id="SSF51316">
    <property type="entry name" value="Mss4-like"/>
    <property type="match status" value="1"/>
</dbReference>
<dbReference type="EMBL" id="CP120628">
    <property type="protein sequence ID" value="WEW59017.1"/>
    <property type="molecule type" value="Genomic_DNA"/>
</dbReference>
<dbReference type="Proteomes" id="UP001219355">
    <property type="component" value="Chromosome 2"/>
</dbReference>
<gene>
    <name evidence="5" type="ORF">PRK78_004485</name>
</gene>
<evidence type="ECO:0000256" key="2">
    <source>
        <dbReference type="ARBA" id="ARBA00022723"/>
    </source>
</evidence>
<keyword evidence="2" id="KW-0479">Metal-binding</keyword>
<dbReference type="GO" id="GO:0016846">
    <property type="term" value="F:carbon-sulfur lyase activity"/>
    <property type="evidence" value="ECO:0007669"/>
    <property type="project" value="InterPro"/>
</dbReference>
<accession>A0AAF0DK04</accession>
<evidence type="ECO:0000259" key="4">
    <source>
        <dbReference type="Pfam" id="PF04828"/>
    </source>
</evidence>
<dbReference type="InterPro" id="IPR011057">
    <property type="entry name" value="Mss4-like_sf"/>
</dbReference>
<feature type="domain" description="CENP-V/GFA" evidence="4">
    <location>
        <begin position="2"/>
        <end position="76"/>
    </location>
</feature>
<protein>
    <recommendedName>
        <fullName evidence="4">CENP-V/GFA domain-containing protein</fullName>
    </recommendedName>
</protein>
<dbReference type="Gene3D" id="3.90.1590.10">
    <property type="entry name" value="glutathione-dependent formaldehyde- activating enzyme (gfa)"/>
    <property type="match status" value="1"/>
</dbReference>
<evidence type="ECO:0000256" key="1">
    <source>
        <dbReference type="ARBA" id="ARBA00005495"/>
    </source>
</evidence>
<dbReference type="Pfam" id="PF04828">
    <property type="entry name" value="GFA"/>
    <property type="match status" value="1"/>
</dbReference>
<name>A0AAF0DK04_9EURO</name>
<reference evidence="5" key="1">
    <citation type="submission" date="2023-03" db="EMBL/GenBank/DDBJ databases">
        <title>Emydomyces testavorans Genome Sequence.</title>
        <authorList>
            <person name="Hoyer L."/>
        </authorList>
    </citation>
    <scope>NUCLEOTIDE SEQUENCE</scope>
    <source>
        <strain evidence="5">16-2883</strain>
    </source>
</reference>
<evidence type="ECO:0000313" key="6">
    <source>
        <dbReference type="Proteomes" id="UP001219355"/>
    </source>
</evidence>
<dbReference type="AlphaFoldDB" id="A0AAF0DK04"/>
<sequence length="95" mass="10825">MNQVIPQENFELEKGYLTRYTYKGDSGNPVHCYYCSTCSTHVYHHQTILGQKYVIRTAGLEGAKEWPANVEIYCKDKSKWLPKVAENNFPGAPPA</sequence>
<evidence type="ECO:0000256" key="3">
    <source>
        <dbReference type="ARBA" id="ARBA00022833"/>
    </source>
</evidence>
<dbReference type="InterPro" id="IPR006913">
    <property type="entry name" value="CENP-V/GFA"/>
</dbReference>
<proteinExistence type="inferred from homology"/>